<accession>A0A3S4H3V9</accession>
<feature type="domain" description="LysR substrate-binding" evidence="1">
    <location>
        <begin position="9"/>
        <end position="66"/>
    </location>
</feature>
<evidence type="ECO:0000313" key="3">
    <source>
        <dbReference type="Proteomes" id="UP000282433"/>
    </source>
</evidence>
<dbReference type="AlphaFoldDB" id="A0A3S4H3V9"/>
<proteinExistence type="predicted"/>
<dbReference type="Pfam" id="PF03466">
    <property type="entry name" value="LysR_substrate"/>
    <property type="match status" value="1"/>
</dbReference>
<reference evidence="2 3" key="1">
    <citation type="submission" date="2018-12" db="EMBL/GenBank/DDBJ databases">
        <authorList>
            <consortium name="Pathogen Informatics"/>
        </authorList>
    </citation>
    <scope>NUCLEOTIDE SEQUENCE [LARGE SCALE GENOMIC DNA]</scope>
    <source>
        <strain evidence="2 3">NCTC13635</strain>
    </source>
</reference>
<gene>
    <name evidence="2" type="ORF">NCTC13635_05306</name>
</gene>
<dbReference type="SUPFAM" id="SSF53850">
    <property type="entry name" value="Periplasmic binding protein-like II"/>
    <property type="match status" value="1"/>
</dbReference>
<protein>
    <submittedName>
        <fullName evidence="2">LysR family transcriptional regulator YfiE</fullName>
    </submittedName>
</protein>
<organism evidence="2 3">
    <name type="scientific">Klebsiella pneumoniae</name>
    <dbReference type="NCBI Taxonomy" id="573"/>
    <lineage>
        <taxon>Bacteria</taxon>
        <taxon>Pseudomonadati</taxon>
        <taxon>Pseudomonadota</taxon>
        <taxon>Gammaproteobacteria</taxon>
        <taxon>Enterobacterales</taxon>
        <taxon>Enterobacteriaceae</taxon>
        <taxon>Klebsiella/Raoultella group</taxon>
        <taxon>Klebsiella</taxon>
        <taxon>Klebsiella pneumoniae complex</taxon>
    </lineage>
</organism>
<evidence type="ECO:0000259" key="1">
    <source>
        <dbReference type="Pfam" id="PF03466"/>
    </source>
</evidence>
<dbReference type="EMBL" id="LR134162">
    <property type="protein sequence ID" value="VEB05524.1"/>
    <property type="molecule type" value="Genomic_DNA"/>
</dbReference>
<sequence>MRPRQHIPLSFIINEPQCVFRQIFESTLRQREITLENTIELWSIESIKQCVAGNLGVSFLPRFAVGGRAQARDAG</sequence>
<evidence type="ECO:0000313" key="2">
    <source>
        <dbReference type="EMBL" id="VEB05524.1"/>
    </source>
</evidence>
<dbReference type="InterPro" id="IPR005119">
    <property type="entry name" value="LysR_subst-bd"/>
</dbReference>
<name>A0A3S4H3V9_KLEPN</name>
<dbReference type="Proteomes" id="UP000282433">
    <property type="component" value="Chromosome"/>
</dbReference>
<dbReference type="Gene3D" id="3.40.190.10">
    <property type="entry name" value="Periplasmic binding protein-like II"/>
    <property type="match status" value="1"/>
</dbReference>